<dbReference type="PROSITE" id="PS50103">
    <property type="entry name" value="ZF_C3H1"/>
    <property type="match status" value="2"/>
</dbReference>
<dbReference type="InterPro" id="IPR018957">
    <property type="entry name" value="Znf_C3HC4_RING-type"/>
</dbReference>
<dbReference type="SMART" id="SM00184">
    <property type="entry name" value="RING"/>
    <property type="match status" value="1"/>
</dbReference>
<feature type="compositionally biased region" description="Low complexity" evidence="7">
    <location>
        <begin position="63"/>
        <end position="77"/>
    </location>
</feature>
<dbReference type="PROSITE" id="PS50089">
    <property type="entry name" value="ZF_RING_2"/>
    <property type="match status" value="1"/>
</dbReference>
<feature type="compositionally biased region" description="Low complexity" evidence="7">
    <location>
        <begin position="133"/>
        <end position="143"/>
    </location>
</feature>
<dbReference type="PROSITE" id="PS00518">
    <property type="entry name" value="ZF_RING_1"/>
    <property type="match status" value="1"/>
</dbReference>
<name>A0A9P6RH40_9FUNG</name>
<dbReference type="InterPro" id="IPR017907">
    <property type="entry name" value="Znf_RING_CS"/>
</dbReference>
<feature type="compositionally biased region" description="Acidic residues" evidence="7">
    <location>
        <begin position="324"/>
        <end position="348"/>
    </location>
</feature>
<feature type="region of interest" description="Disordered" evidence="7">
    <location>
        <begin position="224"/>
        <end position="247"/>
    </location>
</feature>
<protein>
    <recommendedName>
        <fullName evidence="12">RING-type E3 ubiquitin transferase</fullName>
    </recommendedName>
</protein>
<evidence type="ECO:0000256" key="7">
    <source>
        <dbReference type="SAM" id="MobiDB-lite"/>
    </source>
</evidence>
<feature type="region of interest" description="Disordered" evidence="7">
    <location>
        <begin position="294"/>
        <end position="348"/>
    </location>
</feature>
<evidence type="ECO:0000256" key="4">
    <source>
        <dbReference type="ARBA" id="ARBA00022771"/>
    </source>
</evidence>
<dbReference type="Gene3D" id="2.30.30.1190">
    <property type="match status" value="1"/>
</dbReference>
<gene>
    <name evidence="10" type="ORF">BGZ99_004680</name>
</gene>
<evidence type="ECO:0000259" key="9">
    <source>
        <dbReference type="PROSITE" id="PS50103"/>
    </source>
</evidence>
<evidence type="ECO:0000256" key="5">
    <source>
        <dbReference type="ARBA" id="ARBA00022833"/>
    </source>
</evidence>
<dbReference type="GO" id="GO:0000209">
    <property type="term" value="P:protein polyubiquitination"/>
    <property type="evidence" value="ECO:0007669"/>
    <property type="project" value="InterPro"/>
</dbReference>
<keyword evidence="4 6" id="KW-0863">Zinc-finger</keyword>
<keyword evidence="5 6" id="KW-0862">Zinc</keyword>
<keyword evidence="1" id="KW-0808">Transferase</keyword>
<comment type="caution">
    <text evidence="10">The sequence shown here is derived from an EMBL/GenBank/DDBJ whole genome shotgun (WGS) entry which is preliminary data.</text>
</comment>
<evidence type="ECO:0000256" key="2">
    <source>
        <dbReference type="ARBA" id="ARBA00022723"/>
    </source>
</evidence>
<keyword evidence="3" id="KW-0677">Repeat</keyword>
<dbReference type="InterPro" id="IPR000571">
    <property type="entry name" value="Znf_CCCH"/>
</dbReference>
<dbReference type="InterPro" id="IPR036855">
    <property type="entry name" value="Znf_CCCH_sf"/>
</dbReference>
<dbReference type="EMBL" id="JAAAIP010000295">
    <property type="protein sequence ID" value="KAG0320121.1"/>
    <property type="molecule type" value="Genomic_DNA"/>
</dbReference>
<dbReference type="AlphaFoldDB" id="A0A9P6RH40"/>
<dbReference type="GO" id="GO:0061630">
    <property type="term" value="F:ubiquitin protein ligase activity"/>
    <property type="evidence" value="ECO:0007669"/>
    <property type="project" value="UniProtKB-EC"/>
</dbReference>
<dbReference type="InterPro" id="IPR045072">
    <property type="entry name" value="MKRN-like"/>
</dbReference>
<dbReference type="GO" id="GO:0008270">
    <property type="term" value="F:zinc ion binding"/>
    <property type="evidence" value="ECO:0007669"/>
    <property type="project" value="UniProtKB-KW"/>
</dbReference>
<evidence type="ECO:0000259" key="8">
    <source>
        <dbReference type="PROSITE" id="PS50089"/>
    </source>
</evidence>
<evidence type="ECO:0000313" key="11">
    <source>
        <dbReference type="Proteomes" id="UP000738325"/>
    </source>
</evidence>
<dbReference type="Proteomes" id="UP000738325">
    <property type="component" value="Unassembled WGS sequence"/>
</dbReference>
<dbReference type="Pfam" id="PF00097">
    <property type="entry name" value="zf-C3HC4"/>
    <property type="match status" value="1"/>
</dbReference>
<dbReference type="OrthoDB" id="250836at2759"/>
<feature type="zinc finger region" description="C3H1-type" evidence="6">
    <location>
        <begin position="80"/>
        <end position="107"/>
    </location>
</feature>
<dbReference type="Gene3D" id="1.20.120.1350">
    <property type="entry name" value="Pneumovirus matrix protein 2 (M2), zinc-binding domain"/>
    <property type="match status" value="1"/>
</dbReference>
<feature type="domain" description="C3H1-type" evidence="9">
    <location>
        <begin position="80"/>
        <end position="107"/>
    </location>
</feature>
<keyword evidence="11" id="KW-1185">Reference proteome</keyword>
<feature type="region of interest" description="Disordered" evidence="7">
    <location>
        <begin position="38"/>
        <end position="77"/>
    </location>
</feature>
<dbReference type="PANTHER" id="PTHR11224">
    <property type="entry name" value="MAKORIN-RELATED"/>
    <property type="match status" value="1"/>
</dbReference>
<dbReference type="InterPro" id="IPR001841">
    <property type="entry name" value="Znf_RING"/>
</dbReference>
<evidence type="ECO:0000256" key="3">
    <source>
        <dbReference type="ARBA" id="ARBA00022737"/>
    </source>
</evidence>
<proteinExistence type="predicted"/>
<reference evidence="10" key="1">
    <citation type="journal article" date="2020" name="Fungal Divers.">
        <title>Resolving the Mortierellaceae phylogeny through synthesis of multi-gene phylogenetics and phylogenomics.</title>
        <authorList>
            <person name="Vandepol N."/>
            <person name="Liber J."/>
            <person name="Desiro A."/>
            <person name="Na H."/>
            <person name="Kennedy M."/>
            <person name="Barry K."/>
            <person name="Grigoriev I.V."/>
            <person name="Miller A.N."/>
            <person name="O'Donnell K."/>
            <person name="Stajich J.E."/>
            <person name="Bonito G."/>
        </authorList>
    </citation>
    <scope>NUCLEOTIDE SEQUENCE</scope>
    <source>
        <strain evidence="10">REB-010B</strain>
    </source>
</reference>
<accession>A0A9P6RH40</accession>
<dbReference type="SMART" id="SM00356">
    <property type="entry name" value="ZnF_C3H1"/>
    <property type="match status" value="2"/>
</dbReference>
<dbReference type="SUPFAM" id="SSF57850">
    <property type="entry name" value="RING/U-box"/>
    <property type="match status" value="1"/>
</dbReference>
<feature type="zinc finger region" description="C3H1-type" evidence="6">
    <location>
        <begin position="1"/>
        <end position="27"/>
    </location>
</feature>
<dbReference type="Pfam" id="PF14608">
    <property type="entry name" value="zf-CCCH_2"/>
    <property type="match status" value="2"/>
</dbReference>
<dbReference type="Gene3D" id="3.30.40.10">
    <property type="entry name" value="Zinc/RING finger domain, C3HC4 (zinc finger)"/>
    <property type="match status" value="1"/>
</dbReference>
<feature type="domain" description="RING-type" evidence="8">
    <location>
        <begin position="153"/>
        <end position="208"/>
    </location>
</feature>
<keyword evidence="2 6" id="KW-0479">Metal-binding</keyword>
<feature type="domain" description="C3H1-type" evidence="9">
    <location>
        <begin position="1"/>
        <end position="27"/>
    </location>
</feature>
<feature type="compositionally biased region" description="Basic residues" evidence="7">
    <location>
        <begin position="236"/>
        <end position="247"/>
    </location>
</feature>
<evidence type="ECO:0000313" key="10">
    <source>
        <dbReference type="EMBL" id="KAG0320121.1"/>
    </source>
</evidence>
<dbReference type="PANTHER" id="PTHR11224:SF10">
    <property type="entry name" value="IP09428P-RELATED"/>
    <property type="match status" value="1"/>
</dbReference>
<dbReference type="Pfam" id="PF18044">
    <property type="entry name" value="zf-CCCH_4"/>
    <property type="match status" value="1"/>
</dbReference>
<evidence type="ECO:0000256" key="6">
    <source>
        <dbReference type="PROSITE-ProRule" id="PRU00723"/>
    </source>
</evidence>
<sequence>MSSRPCRFFVAGNCRNGDLCRFYHSGFSSRGASTLVGVSRAGDSGDNEETSISPGHRAERGARAAAASSSHASSSSRPVYAASRPCQWYMAGYCHRGESCWFSHDRGAINANYTGGEDTIVISDDDEDEDGTTRQAQGAAATNDNDEDEDQKCAICFEVPKTFGLLVSCNHAFCLTCIRTWRSKDIAADLQPYDSSNVSDSGDRHWCPFGDDCHFAHLDADGEPCKVNPDSNPRLNRQRRSQHGHYRHNPTIAQMRRGVFEAIRGASRSADSDYEGLRALLMELARLRTDVETERDAWTTQPQRAGGNRQDYRNSNYSYNRDDEFLDFDDGDDFDYEDDSNEYEYGYDVDDSDNEYYISYYEDG</sequence>
<evidence type="ECO:0008006" key="12">
    <source>
        <dbReference type="Google" id="ProtNLM"/>
    </source>
</evidence>
<dbReference type="InterPro" id="IPR013083">
    <property type="entry name" value="Znf_RING/FYVE/PHD"/>
</dbReference>
<feature type="region of interest" description="Disordered" evidence="7">
    <location>
        <begin position="119"/>
        <end position="146"/>
    </location>
</feature>
<dbReference type="InterPro" id="IPR041367">
    <property type="entry name" value="Znf-CCCH_4"/>
</dbReference>
<dbReference type="SUPFAM" id="SSF90229">
    <property type="entry name" value="CCCH zinc finger"/>
    <property type="match status" value="2"/>
</dbReference>
<organism evidence="10 11">
    <name type="scientific">Dissophora globulifera</name>
    <dbReference type="NCBI Taxonomy" id="979702"/>
    <lineage>
        <taxon>Eukaryota</taxon>
        <taxon>Fungi</taxon>
        <taxon>Fungi incertae sedis</taxon>
        <taxon>Mucoromycota</taxon>
        <taxon>Mortierellomycotina</taxon>
        <taxon>Mortierellomycetes</taxon>
        <taxon>Mortierellales</taxon>
        <taxon>Mortierellaceae</taxon>
        <taxon>Dissophora</taxon>
    </lineage>
</organism>
<evidence type="ECO:0000256" key="1">
    <source>
        <dbReference type="ARBA" id="ARBA00022679"/>
    </source>
</evidence>